<dbReference type="Pfam" id="PF14559">
    <property type="entry name" value="TPR_19"/>
    <property type="match status" value="1"/>
</dbReference>
<organism evidence="6 7">
    <name type="scientific">Streptomyces coryli</name>
    <dbReference type="NCBI Taxonomy" id="1128680"/>
    <lineage>
        <taxon>Bacteria</taxon>
        <taxon>Bacillati</taxon>
        <taxon>Actinomycetota</taxon>
        <taxon>Actinomycetes</taxon>
        <taxon>Kitasatosporales</taxon>
        <taxon>Streptomycetaceae</taxon>
        <taxon>Streptomyces</taxon>
    </lineage>
</organism>
<keyword evidence="5" id="KW-1133">Transmembrane helix</keyword>
<keyword evidence="2 3" id="KW-0802">TPR repeat</keyword>
<dbReference type="SUPFAM" id="SSF48452">
    <property type="entry name" value="TPR-like"/>
    <property type="match status" value="2"/>
</dbReference>
<keyword evidence="5" id="KW-0812">Transmembrane</keyword>
<evidence type="ECO:0000313" key="7">
    <source>
        <dbReference type="Proteomes" id="UP000481583"/>
    </source>
</evidence>
<dbReference type="Gene3D" id="1.25.40.10">
    <property type="entry name" value="Tetratricopeptide repeat domain"/>
    <property type="match status" value="2"/>
</dbReference>
<protein>
    <submittedName>
        <fullName evidence="6">Tetratricopeptide repeat protein</fullName>
    </submittedName>
</protein>
<evidence type="ECO:0000256" key="3">
    <source>
        <dbReference type="PROSITE-ProRule" id="PRU00339"/>
    </source>
</evidence>
<dbReference type="PANTHER" id="PTHR45586:SF14">
    <property type="entry name" value="TETRATRICOPEPTIDE TPR_2 REPEAT PROTEIN"/>
    <property type="match status" value="1"/>
</dbReference>
<gene>
    <name evidence="6" type="ORF">G5C51_33170</name>
</gene>
<accession>A0A6G4U923</accession>
<dbReference type="AlphaFoldDB" id="A0A6G4U923"/>
<dbReference type="InterPro" id="IPR011990">
    <property type="entry name" value="TPR-like_helical_dom_sf"/>
</dbReference>
<feature type="transmembrane region" description="Helical" evidence="5">
    <location>
        <begin position="21"/>
        <end position="41"/>
    </location>
</feature>
<dbReference type="PROSITE" id="PS50005">
    <property type="entry name" value="TPR"/>
    <property type="match status" value="1"/>
</dbReference>
<keyword evidence="7" id="KW-1185">Reference proteome</keyword>
<dbReference type="PANTHER" id="PTHR45586">
    <property type="entry name" value="TPR REPEAT-CONTAINING PROTEIN PA4667"/>
    <property type="match status" value="1"/>
</dbReference>
<dbReference type="Proteomes" id="UP000481583">
    <property type="component" value="Unassembled WGS sequence"/>
</dbReference>
<reference evidence="6 7" key="1">
    <citation type="submission" date="2020-02" db="EMBL/GenBank/DDBJ databases">
        <title>Whole-genome analyses of novel actinobacteria.</title>
        <authorList>
            <person name="Sahin N."/>
        </authorList>
    </citation>
    <scope>NUCLEOTIDE SEQUENCE [LARGE SCALE GENOMIC DNA]</scope>
    <source>
        <strain evidence="6 7">A7024</strain>
    </source>
</reference>
<evidence type="ECO:0000256" key="4">
    <source>
        <dbReference type="SAM" id="MobiDB-lite"/>
    </source>
</evidence>
<comment type="caution">
    <text evidence="6">The sequence shown here is derived from an EMBL/GenBank/DDBJ whole genome shotgun (WGS) entry which is preliminary data.</text>
</comment>
<evidence type="ECO:0000313" key="6">
    <source>
        <dbReference type="EMBL" id="NGN68729.1"/>
    </source>
</evidence>
<dbReference type="InterPro" id="IPR019734">
    <property type="entry name" value="TPR_rpt"/>
</dbReference>
<dbReference type="SMART" id="SM00028">
    <property type="entry name" value="TPR"/>
    <property type="match status" value="4"/>
</dbReference>
<feature type="region of interest" description="Disordered" evidence="4">
    <location>
        <begin position="41"/>
        <end position="61"/>
    </location>
</feature>
<dbReference type="EMBL" id="JAAKZV010000226">
    <property type="protein sequence ID" value="NGN68729.1"/>
    <property type="molecule type" value="Genomic_DNA"/>
</dbReference>
<evidence type="ECO:0000256" key="5">
    <source>
        <dbReference type="SAM" id="Phobius"/>
    </source>
</evidence>
<keyword evidence="1" id="KW-0677">Repeat</keyword>
<feature type="compositionally biased region" description="Low complexity" evidence="4">
    <location>
        <begin position="48"/>
        <end position="61"/>
    </location>
</feature>
<keyword evidence="5" id="KW-0472">Membrane</keyword>
<evidence type="ECO:0000256" key="2">
    <source>
        <dbReference type="ARBA" id="ARBA00022803"/>
    </source>
</evidence>
<feature type="repeat" description="TPR" evidence="3">
    <location>
        <begin position="223"/>
        <end position="256"/>
    </location>
</feature>
<proteinExistence type="predicted"/>
<name>A0A6G4U923_9ACTN</name>
<sequence length="444" mass="47122">MRQSTSTESGAAGNRRAFRRAAAVVAAAIALTTGALVLGGAPQDDSSGGPRRPLAGAGPAGVPALQAHLKAQPKDHAAWAGLAAAYIEQARTTGDPSRYPEAERALDRSLRLRPGGGNDAALAGRAALAAARHDFPAALSAARRALAVNPYSERALATRVDALVELGRYDAAMRAAKTADLRRPGVPVFTRYAYVLELRGDVTGARRVLTRAADSARAPGDIAYVATQLGQLAWSQGQYATARRHYATALRAEPGSIAALSGRARTLAATGDTNAAIRDLRTVVQKAPLPSELALLGELYEATGRDRAAREQYRLIDDWAALARAAGVSADLDTAVAAADHGDPAVALRAARAEWQRRQTVHTADALAWALHANGRDREALRYARVATAQGYRWAPFMYHRAVIEGSQGMRKPLAAHLRQALEWNPAFSVTDAPRARKTLEGLR</sequence>
<dbReference type="InterPro" id="IPR051012">
    <property type="entry name" value="CellSynth/LPSAsmb/PSIAsmb"/>
</dbReference>
<dbReference type="RefSeq" id="WP_165242945.1">
    <property type="nucleotide sequence ID" value="NZ_JAAKZV010000226.1"/>
</dbReference>
<evidence type="ECO:0000256" key="1">
    <source>
        <dbReference type="ARBA" id="ARBA00022737"/>
    </source>
</evidence>